<dbReference type="EMBL" id="JAOZYB010000331">
    <property type="protein sequence ID" value="MEB3965536.1"/>
    <property type="molecule type" value="Genomic_DNA"/>
</dbReference>
<keyword evidence="10" id="KW-1185">Reference proteome</keyword>
<dbReference type="InterPro" id="IPR035906">
    <property type="entry name" value="MetI-like_sf"/>
</dbReference>
<evidence type="ECO:0000256" key="3">
    <source>
        <dbReference type="ARBA" id="ARBA00022475"/>
    </source>
</evidence>
<evidence type="ECO:0000259" key="8">
    <source>
        <dbReference type="PROSITE" id="PS50928"/>
    </source>
</evidence>
<evidence type="ECO:0000313" key="10">
    <source>
        <dbReference type="Proteomes" id="UP001352223"/>
    </source>
</evidence>
<feature type="domain" description="ABC transmembrane type-1" evidence="8">
    <location>
        <begin position="106"/>
        <end position="315"/>
    </location>
</feature>
<keyword evidence="5 7" id="KW-1133">Transmembrane helix</keyword>
<dbReference type="PANTHER" id="PTHR43163">
    <property type="entry name" value="DIPEPTIDE TRANSPORT SYSTEM PERMEASE PROTEIN DPPB-RELATED"/>
    <property type="match status" value="1"/>
</dbReference>
<comment type="similarity">
    <text evidence="7">Belongs to the binding-protein-dependent transport system permease family.</text>
</comment>
<reference evidence="9 10" key="1">
    <citation type="submission" date="2022-10" db="EMBL/GenBank/DDBJ databases">
        <authorList>
            <person name="Xie J."/>
            <person name="Shen N."/>
        </authorList>
    </citation>
    <scope>NUCLEOTIDE SEQUENCE [LARGE SCALE GENOMIC DNA]</scope>
    <source>
        <strain evidence="9 10">DSM 41681</strain>
    </source>
</reference>
<dbReference type="SUPFAM" id="SSF161098">
    <property type="entry name" value="MetI-like"/>
    <property type="match status" value="1"/>
</dbReference>
<evidence type="ECO:0000256" key="1">
    <source>
        <dbReference type="ARBA" id="ARBA00004651"/>
    </source>
</evidence>
<comment type="subcellular location">
    <subcellularLocation>
        <location evidence="1 7">Cell membrane</location>
        <topology evidence="1 7">Multi-pass membrane protein</topology>
    </subcellularLocation>
</comment>
<feature type="transmembrane region" description="Helical" evidence="7">
    <location>
        <begin position="153"/>
        <end position="173"/>
    </location>
</feature>
<feature type="transmembrane region" description="Helical" evidence="7">
    <location>
        <begin position="12"/>
        <end position="30"/>
    </location>
</feature>
<dbReference type="InterPro" id="IPR045621">
    <property type="entry name" value="BPD_transp_1_N"/>
</dbReference>
<evidence type="ECO:0000256" key="5">
    <source>
        <dbReference type="ARBA" id="ARBA00022989"/>
    </source>
</evidence>
<name>A0ABU6CNK0_9ACTN</name>
<keyword evidence="2 7" id="KW-0813">Transport</keyword>
<dbReference type="PROSITE" id="PS50928">
    <property type="entry name" value="ABC_TM1"/>
    <property type="match status" value="1"/>
</dbReference>
<dbReference type="Gene3D" id="1.10.3720.10">
    <property type="entry name" value="MetI-like"/>
    <property type="match status" value="1"/>
</dbReference>
<dbReference type="Pfam" id="PF00528">
    <property type="entry name" value="BPD_transp_1"/>
    <property type="match status" value="1"/>
</dbReference>
<feature type="transmembrane region" description="Helical" evidence="7">
    <location>
        <begin position="241"/>
        <end position="262"/>
    </location>
</feature>
<feature type="transmembrane region" description="Helical" evidence="7">
    <location>
        <begin position="292"/>
        <end position="318"/>
    </location>
</feature>
<evidence type="ECO:0000256" key="7">
    <source>
        <dbReference type="RuleBase" id="RU363032"/>
    </source>
</evidence>
<organism evidence="9 10">
    <name type="scientific">Streptomyces kunmingensis</name>
    <dbReference type="NCBI Taxonomy" id="68225"/>
    <lineage>
        <taxon>Bacteria</taxon>
        <taxon>Bacillati</taxon>
        <taxon>Actinomycetota</taxon>
        <taxon>Actinomycetes</taxon>
        <taxon>Kitasatosporales</taxon>
        <taxon>Streptomycetaceae</taxon>
        <taxon>Streptomyces</taxon>
    </lineage>
</organism>
<feature type="transmembrane region" description="Helical" evidence="7">
    <location>
        <begin position="110"/>
        <end position="132"/>
    </location>
</feature>
<gene>
    <name evidence="9" type="ORF">OKJ48_35705</name>
</gene>
<proteinExistence type="inferred from homology"/>
<accession>A0ABU6CNK0</accession>
<evidence type="ECO:0000313" key="9">
    <source>
        <dbReference type="EMBL" id="MEB3965536.1"/>
    </source>
</evidence>
<dbReference type="PANTHER" id="PTHR43163:SF6">
    <property type="entry name" value="DIPEPTIDE TRANSPORT SYSTEM PERMEASE PROTEIN DPPB-RELATED"/>
    <property type="match status" value="1"/>
</dbReference>
<keyword evidence="3" id="KW-1003">Cell membrane</keyword>
<dbReference type="Proteomes" id="UP001352223">
    <property type="component" value="Unassembled WGS sequence"/>
</dbReference>
<evidence type="ECO:0000256" key="6">
    <source>
        <dbReference type="ARBA" id="ARBA00023136"/>
    </source>
</evidence>
<protein>
    <submittedName>
        <fullName evidence="9">ABC transporter permease</fullName>
    </submittedName>
</protein>
<keyword evidence="4 7" id="KW-0812">Transmembrane</keyword>
<comment type="caution">
    <text evidence="9">The sequence shown here is derived from an EMBL/GenBank/DDBJ whole genome shotgun (WGS) entry which is preliminary data.</text>
</comment>
<keyword evidence="6 7" id="KW-0472">Membrane</keyword>
<feature type="transmembrane region" description="Helical" evidence="7">
    <location>
        <begin position="185"/>
        <end position="205"/>
    </location>
</feature>
<dbReference type="Pfam" id="PF19300">
    <property type="entry name" value="BPD_transp_1_N"/>
    <property type="match status" value="1"/>
</dbReference>
<dbReference type="CDD" id="cd06261">
    <property type="entry name" value="TM_PBP2"/>
    <property type="match status" value="1"/>
</dbReference>
<evidence type="ECO:0000256" key="2">
    <source>
        <dbReference type="ARBA" id="ARBA00022448"/>
    </source>
</evidence>
<dbReference type="RefSeq" id="WP_324773891.1">
    <property type="nucleotide sequence ID" value="NZ_BAAATS010000018.1"/>
</dbReference>
<dbReference type="InterPro" id="IPR000515">
    <property type="entry name" value="MetI-like"/>
</dbReference>
<evidence type="ECO:0000256" key="4">
    <source>
        <dbReference type="ARBA" id="ARBA00022692"/>
    </source>
</evidence>
<sequence length="325" mass="35721">MLRFLIRRTSGAALILLLISAFTFFMYFAIPQDPALLACGKNCTPAALDIIHKNLGLDSPVPVQYWNFLVGIFAGRDFGVGHCAAPCFGVSFRNNQMVWDTMMDRLPTTLSLTFGSLIVFLIVGLGAGMMAARFRGTWLDKMFSGGSLVLSSFQIYFLGPIVLGIFVYSTGILDKPKYVPITEDPAAWFMGLLIPWVVMATIFTANYTRMSRSSMIEQLQEEHVRAAKAKGMSSRYVFYRYAWRGSVIPIVTILGMDIGGLLSGGMVTELTFGLAGFGRLARDSVINKDLPVLMGVMIVSAAFIIICNIVVDALYAVIDPRVRLS</sequence>